<evidence type="ECO:0000313" key="7">
    <source>
        <dbReference type="Proteomes" id="UP001142489"/>
    </source>
</evidence>
<protein>
    <submittedName>
        <fullName evidence="6">Uncharacterized protein</fullName>
    </submittedName>
</protein>
<dbReference type="GO" id="GO:0051607">
    <property type="term" value="P:defense response to virus"/>
    <property type="evidence" value="ECO:0007669"/>
    <property type="project" value="TreeGrafter"/>
</dbReference>
<gene>
    <name evidence="6" type="ORF">JRQ81_015503</name>
</gene>
<dbReference type="AlphaFoldDB" id="A0A9Q1B283"/>
<evidence type="ECO:0000256" key="1">
    <source>
        <dbReference type="ARBA" id="ARBA00022588"/>
    </source>
</evidence>
<keyword evidence="1" id="KW-0399">Innate immunity</keyword>
<dbReference type="Proteomes" id="UP001142489">
    <property type="component" value="Unassembled WGS sequence"/>
</dbReference>
<accession>A0A9Q1B283</accession>
<keyword evidence="3" id="KW-0802">TPR repeat</keyword>
<reference evidence="6" key="1">
    <citation type="journal article" date="2023" name="DNA Res.">
        <title>Chromosome-level genome assembly of Phrynocephalus forsythii using third-generation DNA sequencing and Hi-C analysis.</title>
        <authorList>
            <person name="Qi Y."/>
            <person name="Zhao W."/>
            <person name="Zhao Y."/>
            <person name="Niu C."/>
            <person name="Cao S."/>
            <person name="Zhang Y."/>
        </authorList>
    </citation>
    <scope>NUCLEOTIDE SEQUENCE</scope>
    <source>
        <tissue evidence="6">Muscle</tissue>
    </source>
</reference>
<dbReference type="OrthoDB" id="10043504at2759"/>
<dbReference type="EMBL" id="JAPFRF010000006">
    <property type="protein sequence ID" value="KAJ7329329.1"/>
    <property type="molecule type" value="Genomic_DNA"/>
</dbReference>
<dbReference type="Gene3D" id="1.25.40.10">
    <property type="entry name" value="Tetratricopeptide repeat domain"/>
    <property type="match status" value="3"/>
</dbReference>
<proteinExistence type="inferred from homology"/>
<comment type="caution">
    <text evidence="6">The sequence shown here is derived from an EMBL/GenBank/DDBJ whole genome shotgun (WGS) entry which is preliminary data.</text>
</comment>
<dbReference type="FunFam" id="1.25.40.10:FF:000036">
    <property type="entry name" value="interferon-induced protein with tetratricopeptide repeats 5"/>
    <property type="match status" value="1"/>
</dbReference>
<keyword evidence="4" id="KW-0391">Immunity</keyword>
<dbReference type="GO" id="GO:0045087">
    <property type="term" value="P:innate immune response"/>
    <property type="evidence" value="ECO:0007669"/>
    <property type="project" value="UniProtKB-KW"/>
</dbReference>
<comment type="similarity">
    <text evidence="5">Belongs to the IFIT family.</text>
</comment>
<dbReference type="InterPro" id="IPR011990">
    <property type="entry name" value="TPR-like_helical_dom_sf"/>
</dbReference>
<keyword evidence="2" id="KW-0677">Repeat</keyword>
<name>A0A9Q1B283_9SAUR</name>
<keyword evidence="7" id="KW-1185">Reference proteome</keyword>
<evidence type="ECO:0000256" key="4">
    <source>
        <dbReference type="ARBA" id="ARBA00022859"/>
    </source>
</evidence>
<sequence length="454" mass="52454">MQRGALWEKLQLLQCHFTWNAEFEDQVDVEHLLQFLTLKIEYTPHHNHSTYLAMKAFLYHQQKRYGEALRTLKEAEMFLAIDPLTNITCHILLIYSNYAWIYYHLSDYNMVHLYLHRIHGICQSMSSPEPYSVKTGHILAQKGWSLLAAGFRNALMAKECFEMALRQDLFSTPFWSGLAISLYASWEYLRTQQFWGKAKELLEGIVMLQPGNYEMKIYLATLLCNVSERRVSYLLEDVAEHSRNPEVLRKVAKLYMLMPQSLPLAIAVLKEAISLAPGYDILHYDLGLCYKCQMERGPPEERAASLAPAIDSFHRAAEVNSLFLEPILELAKLYGLEAPDQEEEMYENLVEKVPSASKSCQRAFYLQWGDLLLQRKGLKEAALEKYMVGLQIVGGPSQERDQLVSRLVDLAKKFQEEAEVGPAEVIHNFLRENGLQDATPQRQRPWWLSCRALR</sequence>
<organism evidence="6 7">
    <name type="scientific">Phrynocephalus forsythii</name>
    <dbReference type="NCBI Taxonomy" id="171643"/>
    <lineage>
        <taxon>Eukaryota</taxon>
        <taxon>Metazoa</taxon>
        <taxon>Chordata</taxon>
        <taxon>Craniata</taxon>
        <taxon>Vertebrata</taxon>
        <taxon>Euteleostomi</taxon>
        <taxon>Lepidosauria</taxon>
        <taxon>Squamata</taxon>
        <taxon>Bifurcata</taxon>
        <taxon>Unidentata</taxon>
        <taxon>Episquamata</taxon>
        <taxon>Toxicofera</taxon>
        <taxon>Iguania</taxon>
        <taxon>Acrodonta</taxon>
        <taxon>Agamidae</taxon>
        <taxon>Agaminae</taxon>
        <taxon>Phrynocephalus</taxon>
    </lineage>
</organism>
<evidence type="ECO:0000256" key="5">
    <source>
        <dbReference type="ARBA" id="ARBA00038336"/>
    </source>
</evidence>
<evidence type="ECO:0000313" key="6">
    <source>
        <dbReference type="EMBL" id="KAJ7329329.1"/>
    </source>
</evidence>
<evidence type="ECO:0000256" key="2">
    <source>
        <dbReference type="ARBA" id="ARBA00022737"/>
    </source>
</evidence>
<dbReference type="SUPFAM" id="SSF48452">
    <property type="entry name" value="TPR-like"/>
    <property type="match status" value="1"/>
</dbReference>
<evidence type="ECO:0000256" key="3">
    <source>
        <dbReference type="ARBA" id="ARBA00022803"/>
    </source>
</evidence>
<dbReference type="GO" id="GO:0005829">
    <property type="term" value="C:cytosol"/>
    <property type="evidence" value="ECO:0007669"/>
    <property type="project" value="TreeGrafter"/>
</dbReference>
<dbReference type="PANTHER" id="PTHR10271:SF0">
    <property type="entry name" value="INTERFERON-INDUCED PROTEIN WITH TETRATRICOPEPTIDE REPEATS 5"/>
    <property type="match status" value="1"/>
</dbReference>
<dbReference type="PANTHER" id="PTHR10271">
    <property type="entry name" value="INTERFERON-INDUCED PROTEIN WITH TETRATRICOPEPTIDE REPEATS"/>
    <property type="match status" value="1"/>
</dbReference>